<dbReference type="PANTHER" id="PTHR33164:SF106">
    <property type="entry name" value="TRANSCRIPTIONAL REGULATORY PROTEIN"/>
    <property type="match status" value="1"/>
</dbReference>
<dbReference type="SUPFAM" id="SSF46785">
    <property type="entry name" value="Winged helix' DNA-binding domain"/>
    <property type="match status" value="1"/>
</dbReference>
<dbReference type="Gene3D" id="1.10.10.10">
    <property type="entry name" value="Winged helix-like DNA-binding domain superfamily/Winged helix DNA-binding domain"/>
    <property type="match status" value="1"/>
</dbReference>
<reference evidence="2 3" key="1">
    <citation type="journal article" date="2021" name="BMC Genomics">
        <title>Genome-resolved metagenome and metatranscriptome analyses of thermophilic composting reveal key bacterial players and their metabolic interactions.</title>
        <authorList>
            <person name="Braga L.P.P."/>
            <person name="Pereira R.V."/>
            <person name="Martins L.F."/>
            <person name="Moura L.M.S."/>
            <person name="Sanchez F.B."/>
            <person name="Patane J.S.L."/>
            <person name="da Silva A.M."/>
            <person name="Setubal J.C."/>
        </authorList>
    </citation>
    <scope>NUCLEOTIDE SEQUENCE [LARGE SCALE GENOMIC DNA]</scope>
    <source>
        <strain evidence="2">ZC4RG45</strain>
    </source>
</reference>
<evidence type="ECO:0000259" key="1">
    <source>
        <dbReference type="PROSITE" id="PS50995"/>
    </source>
</evidence>
<dbReference type="PRINTS" id="PR00598">
    <property type="entry name" value="HTHMARR"/>
</dbReference>
<dbReference type="InterPro" id="IPR039422">
    <property type="entry name" value="MarR/SlyA-like"/>
</dbReference>
<protein>
    <submittedName>
        <fullName evidence="2">MarR family transcriptional regulator</fullName>
    </submittedName>
</protein>
<dbReference type="SMART" id="SM00347">
    <property type="entry name" value="HTH_MARR"/>
    <property type="match status" value="1"/>
</dbReference>
<dbReference type="PANTHER" id="PTHR33164">
    <property type="entry name" value="TRANSCRIPTIONAL REGULATOR, MARR FAMILY"/>
    <property type="match status" value="1"/>
</dbReference>
<comment type="caution">
    <text evidence="2">The sequence shown here is derived from an EMBL/GenBank/DDBJ whole genome shotgun (WGS) entry which is preliminary data.</text>
</comment>
<accession>A0ABD6FG62</accession>
<gene>
    <name evidence="2" type="ORF">DIU77_006555</name>
</gene>
<dbReference type="InterPro" id="IPR036390">
    <property type="entry name" value="WH_DNA-bd_sf"/>
</dbReference>
<dbReference type="Pfam" id="PF01047">
    <property type="entry name" value="MarR"/>
    <property type="match status" value="1"/>
</dbReference>
<dbReference type="EMBL" id="QGUI02000057">
    <property type="protein sequence ID" value="MFO7191889.1"/>
    <property type="molecule type" value="Genomic_DNA"/>
</dbReference>
<organism evidence="2 3">
    <name type="scientific">Thermocrispum agreste</name>
    <dbReference type="NCBI Taxonomy" id="37925"/>
    <lineage>
        <taxon>Bacteria</taxon>
        <taxon>Bacillati</taxon>
        <taxon>Actinomycetota</taxon>
        <taxon>Actinomycetes</taxon>
        <taxon>Pseudonocardiales</taxon>
        <taxon>Pseudonocardiaceae</taxon>
        <taxon>Thermocrispum</taxon>
    </lineage>
</organism>
<sequence>MSDRSGRGRARPAAPEASDELLVQLIRQLNVELDRFAEMFGQAHGLYRTDLSALVVIMDANRRGETMTPTRLAKALNLSASATTAVLDRLEKAGHLRRDRSADDRRRVHLVMPERTLRLGAQLFGPLGEAYARAWAGFDAAERATIVRFLQATIDTTVAVRTESPKSDNGQA</sequence>
<evidence type="ECO:0000313" key="2">
    <source>
        <dbReference type="EMBL" id="MFO7191889.1"/>
    </source>
</evidence>
<name>A0ABD6FG62_9PSEU</name>
<dbReference type="PROSITE" id="PS50995">
    <property type="entry name" value="HTH_MARR_2"/>
    <property type="match status" value="1"/>
</dbReference>
<dbReference type="GO" id="GO:0006355">
    <property type="term" value="P:regulation of DNA-templated transcription"/>
    <property type="evidence" value="ECO:0007669"/>
    <property type="project" value="UniProtKB-ARBA"/>
</dbReference>
<dbReference type="AlphaFoldDB" id="A0ABD6FG62"/>
<evidence type="ECO:0000313" key="3">
    <source>
        <dbReference type="Proteomes" id="UP000249324"/>
    </source>
</evidence>
<feature type="domain" description="HTH marR-type" evidence="1">
    <location>
        <begin position="19"/>
        <end position="155"/>
    </location>
</feature>
<proteinExistence type="predicted"/>
<dbReference type="InterPro" id="IPR000835">
    <property type="entry name" value="HTH_MarR-typ"/>
</dbReference>
<dbReference type="Proteomes" id="UP000249324">
    <property type="component" value="Unassembled WGS sequence"/>
</dbReference>
<dbReference type="InterPro" id="IPR036388">
    <property type="entry name" value="WH-like_DNA-bd_sf"/>
</dbReference>